<feature type="transmembrane region" description="Helical" evidence="1">
    <location>
        <begin position="39"/>
        <end position="61"/>
    </location>
</feature>
<reference evidence="3" key="1">
    <citation type="submission" date="2018-08" db="EMBL/GenBank/DDBJ databases">
        <authorList>
            <person name="Rossello M."/>
        </authorList>
    </citation>
    <scope>NUCLEOTIDE SEQUENCE [LARGE SCALE GENOMIC DNA]</scope>
    <source>
        <strain evidence="3">cv. Chinese Spring</strain>
    </source>
</reference>
<feature type="transmembrane region" description="Helical" evidence="1">
    <location>
        <begin position="138"/>
        <end position="163"/>
    </location>
</feature>
<name>A0A3B6AR05_WHEAT</name>
<evidence type="ECO:0000313" key="4">
    <source>
        <dbReference type="Proteomes" id="UP000019116"/>
    </source>
</evidence>
<keyword evidence="1" id="KW-1133">Transmembrane helix</keyword>
<dbReference type="Gramene" id="TraesARI2A03G00604850.1">
    <property type="protein sequence ID" value="TraesARI2A03G00604850.1.CDS1"/>
    <property type="gene ID" value="TraesARI2A03G00604850"/>
</dbReference>
<organism evidence="3">
    <name type="scientific">Triticum aestivum</name>
    <name type="common">Wheat</name>
    <dbReference type="NCBI Taxonomy" id="4565"/>
    <lineage>
        <taxon>Eukaryota</taxon>
        <taxon>Viridiplantae</taxon>
        <taxon>Streptophyta</taxon>
        <taxon>Embryophyta</taxon>
        <taxon>Tracheophyta</taxon>
        <taxon>Spermatophyta</taxon>
        <taxon>Magnoliopsida</taxon>
        <taxon>Liliopsida</taxon>
        <taxon>Poales</taxon>
        <taxon>Poaceae</taxon>
        <taxon>BOP clade</taxon>
        <taxon>Pooideae</taxon>
        <taxon>Triticodae</taxon>
        <taxon>Triticeae</taxon>
        <taxon>Triticinae</taxon>
        <taxon>Triticum</taxon>
    </lineage>
</organism>
<evidence type="ECO:0000256" key="1">
    <source>
        <dbReference type="SAM" id="Phobius"/>
    </source>
</evidence>
<dbReference type="OrthoDB" id="684533at2759"/>
<dbReference type="Gramene" id="TraesCS2A02G064100.1">
    <property type="protein sequence ID" value="TraesCS2A02G064100.1.cds1"/>
    <property type="gene ID" value="TraesCS2A02G064100"/>
</dbReference>
<dbReference type="AlphaFoldDB" id="A0A3B6AR05"/>
<dbReference type="Gramene" id="TraesRN2A0100087400.1">
    <property type="protein sequence ID" value="TraesRN2A0100087400.1"/>
    <property type="gene ID" value="TraesRN2A0100087400"/>
</dbReference>
<dbReference type="Gramene" id="TraesJAG2A03G00595860.1">
    <property type="protein sequence ID" value="TraesJAG2A03G00595860.1.CDS1"/>
    <property type="gene ID" value="TraesJAG2A03G00595860"/>
</dbReference>
<dbReference type="OMA" id="XSVLNAR"/>
<dbReference type="Gramene" id="TraesCLE_scaffold_055842_01G000100.1">
    <property type="protein sequence ID" value="TraesCLE_scaffold_055842_01G000100.1"/>
    <property type="gene ID" value="TraesCLE_scaffold_055842_01G000100"/>
</dbReference>
<dbReference type="Gramene" id="TraesROB_scaffold_031685_01G000100.1">
    <property type="protein sequence ID" value="TraesROB_scaffold_031685_01G000100.1"/>
    <property type="gene ID" value="TraesROB_scaffold_031685_01G000100"/>
</dbReference>
<evidence type="ECO:0000259" key="2">
    <source>
        <dbReference type="Pfam" id="PF24095"/>
    </source>
</evidence>
<dbReference type="InterPro" id="IPR055802">
    <property type="entry name" value="DUF7378"/>
</dbReference>
<keyword evidence="4" id="KW-1185">Reference proteome</keyword>
<keyword evidence="1" id="KW-0472">Membrane</keyword>
<reference evidence="3" key="2">
    <citation type="submission" date="2018-10" db="UniProtKB">
        <authorList>
            <consortium name="EnsemblPlants"/>
        </authorList>
    </citation>
    <scope>IDENTIFICATION</scope>
</reference>
<dbReference type="Gramene" id="TraesCS2A03G0127500.1">
    <property type="protein sequence ID" value="TraesCS2A03G0127500.1.CDS1"/>
    <property type="gene ID" value="TraesCS2A03G0127500"/>
</dbReference>
<feature type="transmembrane region" description="Helical" evidence="1">
    <location>
        <begin position="81"/>
        <end position="102"/>
    </location>
</feature>
<protein>
    <recommendedName>
        <fullName evidence="2">DUF7378 domain-containing protein</fullName>
    </recommendedName>
</protein>
<dbReference type="Gramene" id="TraesPARA_EIv1.0_0450320.1">
    <property type="protein sequence ID" value="TraesPARA_EIv1.0_0450320.1.CDS1"/>
    <property type="gene ID" value="TraesPARA_EIv1.0_0450320"/>
</dbReference>
<feature type="domain" description="DUF7378" evidence="2">
    <location>
        <begin position="25"/>
        <end position="167"/>
    </location>
</feature>
<dbReference type="Proteomes" id="UP000019116">
    <property type="component" value="Chromosome 2A"/>
</dbReference>
<dbReference type="Gramene" id="TraesWEE_scaffold_110269_01G000500.1">
    <property type="protein sequence ID" value="TraesWEE_scaffold_110269_01G000500.1"/>
    <property type="gene ID" value="TraesWEE_scaffold_110269_01G000500"/>
</dbReference>
<dbReference type="Gramene" id="TraesCAD_scaffold_062501_01G000600.1">
    <property type="protein sequence ID" value="TraesCAD_scaffold_062501_01G000600.1"/>
    <property type="gene ID" value="TraesCAD_scaffold_062501_01G000600"/>
</dbReference>
<dbReference type="EnsemblPlants" id="TraesCS2A02G064100.1">
    <property type="protein sequence ID" value="TraesCS2A02G064100.1.cds1"/>
    <property type="gene ID" value="TraesCS2A02G064100"/>
</dbReference>
<feature type="transmembrane region" description="Helical" evidence="1">
    <location>
        <begin position="109"/>
        <end position="132"/>
    </location>
</feature>
<evidence type="ECO:0000313" key="3">
    <source>
        <dbReference type="EnsemblPlants" id="TraesCS2A02G064100.1.cds1"/>
    </source>
</evidence>
<proteinExistence type="predicted"/>
<sequence>MKMLDQIKSAEVTGDETGSTTPPALTVGEANAMAGHSRAVLWAAAAILPSVYIGGTSAWAYALYTHTSFGASHPWRLPAMVLWGAYMALVAAAAAAHMSLFLPDAPVALQVALVDVGWVWVGMPVMVVNQALAYFGSAWTAVAINCVLGVLVAGVLGFWVWLVRTYGRK</sequence>
<dbReference type="Pfam" id="PF24095">
    <property type="entry name" value="DUF7378"/>
    <property type="match status" value="1"/>
</dbReference>
<keyword evidence="1" id="KW-0812">Transmembrane</keyword>
<accession>A0A3B6AR05</accession>